<dbReference type="EMBL" id="CP141059">
    <property type="protein sequence ID" value="WQQ25971.1"/>
    <property type="molecule type" value="Genomic_DNA"/>
</dbReference>
<gene>
    <name evidence="1" type="ORF">SHK19_18630</name>
</gene>
<protein>
    <submittedName>
        <fullName evidence="1">Nucleotidyltransferase family protein</fullName>
    </submittedName>
</protein>
<evidence type="ECO:0000313" key="1">
    <source>
        <dbReference type="EMBL" id="WQQ25971.1"/>
    </source>
</evidence>
<proteinExistence type="predicted"/>
<accession>A0ABZ0ZPU7</accession>
<dbReference type="Gene3D" id="3.30.460.40">
    <property type="match status" value="1"/>
</dbReference>
<sequence>MLTPAAVSEVRRAVRAALALEDGDATVRWTWRARVPESDFVDAVERHRATMVLADHVDVLGLPTAVRREVVAQRDRERMGALAQIRLTAAVDGLLAGVDHLFFKGVALAALTTGDPGARGDGDVDVMVSPDRLADAARALQADGWTVRPTYTSDQTSWAWRYQRWGAHEMAYDRDGQTIDLHWRLDPTYDGLPGFADLWARRERVRIGPVAVDTLGSIDAFAHTLRHAAKDGWESLRSLVDVHRLARDPALAGLPVDRVAAATLSATEAAIGLPACAPPFTRSSAPLPRLLAAQASPVRHATVPGQRTVRQAGFRWRTSRTPRDLCVNAVTLLLPPASTAAIAERDPVKAIALAAQRRVREVAWKLSGWRTEVP</sequence>
<organism evidence="1 2">
    <name type="scientific">Nocardioides bizhenqiangii</name>
    <dbReference type="NCBI Taxonomy" id="3095076"/>
    <lineage>
        <taxon>Bacteria</taxon>
        <taxon>Bacillati</taxon>
        <taxon>Actinomycetota</taxon>
        <taxon>Actinomycetes</taxon>
        <taxon>Propionibacteriales</taxon>
        <taxon>Nocardioidaceae</taxon>
        <taxon>Nocardioides</taxon>
    </lineage>
</organism>
<keyword evidence="2" id="KW-1185">Reference proteome</keyword>
<dbReference type="Pfam" id="PF14907">
    <property type="entry name" value="NTP_transf_5"/>
    <property type="match status" value="1"/>
</dbReference>
<dbReference type="RefSeq" id="WP_322937123.1">
    <property type="nucleotide sequence ID" value="NZ_CP141059.1"/>
</dbReference>
<dbReference type="Proteomes" id="UP001327225">
    <property type="component" value="Chromosome"/>
</dbReference>
<evidence type="ECO:0000313" key="2">
    <source>
        <dbReference type="Proteomes" id="UP001327225"/>
    </source>
</evidence>
<reference evidence="2" key="1">
    <citation type="submission" date="2023-12" db="EMBL/GenBank/DDBJ databases">
        <title>Novel species in genus Nocardioides.</title>
        <authorList>
            <person name="Zhou H."/>
        </authorList>
    </citation>
    <scope>NUCLEOTIDE SEQUENCE [LARGE SCALE GENOMIC DNA]</scope>
    <source>
        <strain evidence="2">HM61</strain>
    </source>
</reference>
<name>A0ABZ0ZPU7_9ACTN</name>
<dbReference type="InterPro" id="IPR039498">
    <property type="entry name" value="NTP_transf_5"/>
</dbReference>